<reference evidence="4" key="1">
    <citation type="submission" date="2015-05" db="EMBL/GenBank/DDBJ databases">
        <authorList>
            <person name="Urmite Genomes"/>
        </authorList>
    </citation>
    <scope>NUCLEOTIDE SEQUENCE [LARGE SCALE GENOMIC DNA]</scope>
    <source>
        <strain evidence="4">LF1</strain>
    </source>
</reference>
<evidence type="ECO:0000313" key="3">
    <source>
        <dbReference type="EMBL" id="CRK84694.1"/>
    </source>
</evidence>
<dbReference type="RefSeq" id="WP_090638885.1">
    <property type="nucleotide sequence ID" value="NZ_CVRB01000005.1"/>
</dbReference>
<evidence type="ECO:0000313" key="4">
    <source>
        <dbReference type="Proteomes" id="UP000199087"/>
    </source>
</evidence>
<dbReference type="AlphaFoldDB" id="A0A0U1P301"/>
<keyword evidence="1" id="KW-0472">Membrane</keyword>
<evidence type="ECO:0000259" key="2">
    <source>
        <dbReference type="Pfam" id="PF19124"/>
    </source>
</evidence>
<dbReference type="Pfam" id="PF19124">
    <property type="entry name" value="DUF5808"/>
    <property type="match status" value="1"/>
</dbReference>
<dbReference type="OrthoDB" id="157646at2"/>
<organism evidence="3 4">
    <name type="scientific">Neobacillus massiliamazoniensis</name>
    <dbReference type="NCBI Taxonomy" id="1499688"/>
    <lineage>
        <taxon>Bacteria</taxon>
        <taxon>Bacillati</taxon>
        <taxon>Bacillota</taxon>
        <taxon>Bacilli</taxon>
        <taxon>Bacillales</taxon>
        <taxon>Bacillaceae</taxon>
        <taxon>Neobacillus</taxon>
    </lineage>
</organism>
<dbReference type="InterPro" id="IPR043831">
    <property type="entry name" value="DUF5808"/>
</dbReference>
<accession>A0A0U1P301</accession>
<dbReference type="STRING" id="1499688.BN000_04740"/>
<proteinExistence type="predicted"/>
<keyword evidence="1" id="KW-1133">Transmembrane helix</keyword>
<protein>
    <recommendedName>
        <fullName evidence="2">DUF5808 domain-containing protein</fullName>
    </recommendedName>
</protein>
<feature type="domain" description="DUF5808" evidence="2">
    <location>
        <begin position="26"/>
        <end position="51"/>
    </location>
</feature>
<gene>
    <name evidence="3" type="ORF">BN000_04740</name>
</gene>
<dbReference type="EMBL" id="CVRB01000005">
    <property type="protein sequence ID" value="CRK84694.1"/>
    <property type="molecule type" value="Genomic_DNA"/>
</dbReference>
<keyword evidence="1" id="KW-0812">Transmembrane</keyword>
<name>A0A0U1P301_9BACI</name>
<evidence type="ECO:0000256" key="1">
    <source>
        <dbReference type="SAM" id="Phobius"/>
    </source>
</evidence>
<feature type="transmembrane region" description="Helical" evidence="1">
    <location>
        <begin position="49"/>
        <end position="67"/>
    </location>
</feature>
<dbReference type="Proteomes" id="UP000199087">
    <property type="component" value="Unassembled WGS sequence"/>
</dbReference>
<keyword evidence="4" id="KW-1185">Reference proteome</keyword>
<sequence>MSKRKWKKDEIDEYRKLKGAFFYYNKEDSNFLVQKAFGIGWTVNWANPISWVFVIIIVGVVLLRKYFM</sequence>